<keyword evidence="3" id="KW-1003">Cell membrane</keyword>
<comment type="caution">
    <text evidence="9">The sequence shown here is derived from an EMBL/GenBank/DDBJ whole genome shotgun (WGS) entry which is preliminary data.</text>
</comment>
<evidence type="ECO:0000256" key="1">
    <source>
        <dbReference type="ARBA" id="ARBA00004651"/>
    </source>
</evidence>
<gene>
    <name evidence="9" type="ORF">CY0110_06134</name>
</gene>
<keyword evidence="10" id="KW-1185">Reference proteome</keyword>
<keyword evidence="4 7" id="KW-0812">Transmembrane</keyword>
<evidence type="ECO:0000313" key="10">
    <source>
        <dbReference type="Proteomes" id="UP000003781"/>
    </source>
</evidence>
<reference evidence="9 10" key="1">
    <citation type="submission" date="2007-03" db="EMBL/GenBank/DDBJ databases">
        <authorList>
            <person name="Stal L."/>
            <person name="Ferriera S."/>
            <person name="Johnson J."/>
            <person name="Kravitz S."/>
            <person name="Beeson K."/>
            <person name="Sutton G."/>
            <person name="Rogers Y.-H."/>
            <person name="Friedman R."/>
            <person name="Frazier M."/>
            <person name="Venter J.C."/>
        </authorList>
    </citation>
    <scope>NUCLEOTIDE SEQUENCE [LARGE SCALE GENOMIC DNA]</scope>
    <source>
        <strain evidence="9 10">CCY0110</strain>
    </source>
</reference>
<evidence type="ECO:0000256" key="5">
    <source>
        <dbReference type="ARBA" id="ARBA00022989"/>
    </source>
</evidence>
<evidence type="ECO:0000259" key="8">
    <source>
        <dbReference type="Pfam" id="PF04239"/>
    </source>
</evidence>
<evidence type="ECO:0000256" key="2">
    <source>
        <dbReference type="ARBA" id="ARBA00006448"/>
    </source>
</evidence>
<feature type="transmembrane region" description="Helical" evidence="7">
    <location>
        <begin position="44"/>
        <end position="61"/>
    </location>
</feature>
<sequence>MQKIVFFFGGFEPILRIIIVGTLAYLSLLILLRVSGQRTLTRMHAFDFVITIAIGSTFGRLMTAKGVSLAESLTAFLVLIALQSIFSWIMVRSSKFAYWVTATPSMLYFRGQFLHKAMKKHRVTQDELLSVIRQNKIGSLEDVEAIILESAGTFAVIKKGNTDYSALSNLPGIH</sequence>
<evidence type="ECO:0000256" key="4">
    <source>
        <dbReference type="ARBA" id="ARBA00022692"/>
    </source>
</evidence>
<name>A3ITU0_9CHRO</name>
<dbReference type="PANTHER" id="PTHR34582:SF6">
    <property type="entry name" value="UPF0702 TRANSMEMBRANE PROTEIN YCAP"/>
    <property type="match status" value="1"/>
</dbReference>
<dbReference type="Proteomes" id="UP000003781">
    <property type="component" value="Unassembled WGS sequence"/>
</dbReference>
<dbReference type="PANTHER" id="PTHR34582">
    <property type="entry name" value="UPF0702 TRANSMEMBRANE PROTEIN YCAP"/>
    <property type="match status" value="1"/>
</dbReference>
<proteinExistence type="inferred from homology"/>
<dbReference type="GO" id="GO:0005886">
    <property type="term" value="C:plasma membrane"/>
    <property type="evidence" value="ECO:0007669"/>
    <property type="project" value="UniProtKB-SubCell"/>
</dbReference>
<evidence type="ECO:0000256" key="3">
    <source>
        <dbReference type="ARBA" id="ARBA00022475"/>
    </source>
</evidence>
<comment type="subcellular location">
    <subcellularLocation>
        <location evidence="1">Cell membrane</location>
        <topology evidence="1">Multi-pass membrane protein</topology>
    </subcellularLocation>
</comment>
<dbReference type="InterPro" id="IPR023090">
    <property type="entry name" value="UPF0702_alpha/beta_dom_sf"/>
</dbReference>
<dbReference type="InterPro" id="IPR007353">
    <property type="entry name" value="DUF421"/>
</dbReference>
<dbReference type="AlphaFoldDB" id="A3ITU0"/>
<dbReference type="EMBL" id="AAXW01000030">
    <property type="protein sequence ID" value="EAZ90156.1"/>
    <property type="molecule type" value="Genomic_DNA"/>
</dbReference>
<dbReference type="Pfam" id="PF04239">
    <property type="entry name" value="DUF421"/>
    <property type="match status" value="1"/>
</dbReference>
<evidence type="ECO:0000256" key="6">
    <source>
        <dbReference type="ARBA" id="ARBA00023136"/>
    </source>
</evidence>
<feature type="transmembrane region" description="Helical" evidence="7">
    <location>
        <begin position="14"/>
        <end position="32"/>
    </location>
</feature>
<dbReference type="RefSeq" id="WP_008276797.1">
    <property type="nucleotide sequence ID" value="NZ_AAXW01000030.1"/>
</dbReference>
<dbReference type="OrthoDB" id="9793799at2"/>
<organism evidence="9 10">
    <name type="scientific">Crocosphaera chwakensis CCY0110</name>
    <dbReference type="NCBI Taxonomy" id="391612"/>
    <lineage>
        <taxon>Bacteria</taxon>
        <taxon>Bacillati</taxon>
        <taxon>Cyanobacteriota</taxon>
        <taxon>Cyanophyceae</taxon>
        <taxon>Oscillatoriophycideae</taxon>
        <taxon>Chroococcales</taxon>
        <taxon>Aphanothecaceae</taxon>
        <taxon>Crocosphaera</taxon>
        <taxon>Crocosphaera chwakensis</taxon>
    </lineage>
</organism>
<evidence type="ECO:0000313" key="9">
    <source>
        <dbReference type="EMBL" id="EAZ90156.1"/>
    </source>
</evidence>
<keyword evidence="6 7" id="KW-0472">Membrane</keyword>
<protein>
    <recommendedName>
        <fullName evidence="8">YetF C-terminal domain-containing protein</fullName>
    </recommendedName>
</protein>
<comment type="similarity">
    <text evidence="2">Belongs to the UPF0702 family.</text>
</comment>
<keyword evidence="5 7" id="KW-1133">Transmembrane helix</keyword>
<evidence type="ECO:0000256" key="7">
    <source>
        <dbReference type="SAM" id="Phobius"/>
    </source>
</evidence>
<dbReference type="eggNOG" id="COG2323">
    <property type="taxonomic scope" value="Bacteria"/>
</dbReference>
<feature type="transmembrane region" description="Helical" evidence="7">
    <location>
        <begin position="73"/>
        <end position="91"/>
    </location>
</feature>
<feature type="domain" description="YetF C-terminal" evidence="8">
    <location>
        <begin position="92"/>
        <end position="162"/>
    </location>
</feature>
<accession>A3ITU0</accession>
<dbReference type="Gene3D" id="3.30.240.20">
    <property type="entry name" value="bsu07140 like domains"/>
    <property type="match status" value="1"/>
</dbReference>